<dbReference type="Proteomes" id="UP001177670">
    <property type="component" value="Unassembled WGS sequence"/>
</dbReference>
<comment type="caution">
    <text evidence="1">The sequence shown here is derived from an EMBL/GenBank/DDBJ whole genome shotgun (WGS) entry which is preliminary data.</text>
</comment>
<gene>
    <name evidence="1" type="ORF">K0M31_019182</name>
</gene>
<accession>A0AA40G2T7</accession>
<dbReference type="EMBL" id="JAHYIQ010000008">
    <property type="protein sequence ID" value="KAK1129455.1"/>
    <property type="molecule type" value="Genomic_DNA"/>
</dbReference>
<name>A0AA40G2T7_9HYME</name>
<sequence>MVVNTWADDPSEFFDGFVVGKVAIVPPKLISFSRALPLVAAIVDAGEEGEVKDMDGGRVGLLKRGIRCRNQARSSLALHCIALRCVALRCALRQGGV</sequence>
<evidence type="ECO:0000313" key="1">
    <source>
        <dbReference type="EMBL" id="KAK1129455.1"/>
    </source>
</evidence>
<organism evidence="1 2">
    <name type="scientific">Melipona bicolor</name>
    <dbReference type="NCBI Taxonomy" id="60889"/>
    <lineage>
        <taxon>Eukaryota</taxon>
        <taxon>Metazoa</taxon>
        <taxon>Ecdysozoa</taxon>
        <taxon>Arthropoda</taxon>
        <taxon>Hexapoda</taxon>
        <taxon>Insecta</taxon>
        <taxon>Pterygota</taxon>
        <taxon>Neoptera</taxon>
        <taxon>Endopterygota</taxon>
        <taxon>Hymenoptera</taxon>
        <taxon>Apocrita</taxon>
        <taxon>Aculeata</taxon>
        <taxon>Apoidea</taxon>
        <taxon>Anthophila</taxon>
        <taxon>Apidae</taxon>
        <taxon>Melipona</taxon>
    </lineage>
</organism>
<proteinExistence type="predicted"/>
<dbReference type="AlphaFoldDB" id="A0AA40G2T7"/>
<reference evidence="1" key="1">
    <citation type="submission" date="2021-10" db="EMBL/GenBank/DDBJ databases">
        <title>Melipona bicolor Genome sequencing and assembly.</title>
        <authorList>
            <person name="Araujo N.S."/>
            <person name="Arias M.C."/>
        </authorList>
    </citation>
    <scope>NUCLEOTIDE SEQUENCE</scope>
    <source>
        <strain evidence="1">USP_2M_L1-L4_2017</strain>
        <tissue evidence="1">Whole body</tissue>
    </source>
</reference>
<evidence type="ECO:0000313" key="2">
    <source>
        <dbReference type="Proteomes" id="UP001177670"/>
    </source>
</evidence>
<keyword evidence="2" id="KW-1185">Reference proteome</keyword>
<protein>
    <submittedName>
        <fullName evidence="1">Uncharacterized protein</fullName>
    </submittedName>
</protein>